<organism evidence="1 2">
    <name type="scientific">Thermoflexibacter ruber</name>
    <dbReference type="NCBI Taxonomy" id="1003"/>
    <lineage>
        <taxon>Bacteria</taxon>
        <taxon>Pseudomonadati</taxon>
        <taxon>Bacteroidota</taxon>
        <taxon>Cytophagia</taxon>
        <taxon>Cytophagales</taxon>
        <taxon>Thermoflexibacteraceae</taxon>
        <taxon>Thermoflexibacter</taxon>
    </lineage>
</organism>
<name>A0A1I2EBQ7_9BACT</name>
<keyword evidence="2" id="KW-1185">Reference proteome</keyword>
<dbReference type="AlphaFoldDB" id="A0A1I2EBQ7"/>
<reference evidence="1 2" key="1">
    <citation type="submission" date="2016-10" db="EMBL/GenBank/DDBJ databases">
        <authorList>
            <person name="de Groot N.N."/>
        </authorList>
    </citation>
    <scope>NUCLEOTIDE SEQUENCE [LARGE SCALE GENOMIC DNA]</scope>
    <source>
        <strain>GEY</strain>
        <strain evidence="2">DSM 9560</strain>
    </source>
</reference>
<accession>A0A1I2EBQ7</accession>
<proteinExistence type="predicted"/>
<evidence type="ECO:0000313" key="1">
    <source>
        <dbReference type="EMBL" id="SFE90149.1"/>
    </source>
</evidence>
<sequence>MVEHHVLTVGKYKVLLNYAMFTHIRFNTIGDCNL</sequence>
<dbReference type="STRING" id="1003.SAMN04488541_100998"/>
<evidence type="ECO:0000313" key="2">
    <source>
        <dbReference type="Proteomes" id="UP000199513"/>
    </source>
</evidence>
<gene>
    <name evidence="1" type="ORF">SAMN04488541_100998</name>
</gene>
<dbReference type="EMBL" id="FONY01000009">
    <property type="protein sequence ID" value="SFE90149.1"/>
    <property type="molecule type" value="Genomic_DNA"/>
</dbReference>
<dbReference type="Proteomes" id="UP000199513">
    <property type="component" value="Unassembled WGS sequence"/>
</dbReference>
<protein>
    <submittedName>
        <fullName evidence="1">Uncharacterized protein</fullName>
    </submittedName>
</protein>